<dbReference type="Gene3D" id="1.25.10.10">
    <property type="entry name" value="Leucine-rich Repeat Variant"/>
    <property type="match status" value="1"/>
</dbReference>
<dbReference type="InterPro" id="IPR001936">
    <property type="entry name" value="RasGAP_dom"/>
</dbReference>
<dbReference type="AlphaFoldDB" id="A0A074ZXP1"/>
<dbReference type="SUPFAM" id="SSF48371">
    <property type="entry name" value="ARM repeat"/>
    <property type="match status" value="1"/>
</dbReference>
<dbReference type="PROSITE" id="PS50018">
    <property type="entry name" value="RAS_GTPASE_ACTIV_2"/>
    <property type="match status" value="1"/>
</dbReference>
<dbReference type="PANTHER" id="PTHR19316">
    <property type="entry name" value="PROTEIN FOLDING REGULATOR"/>
    <property type="match status" value="1"/>
</dbReference>
<dbReference type="PANTHER" id="PTHR19316:SF18">
    <property type="entry name" value="HSP70-BINDING PROTEIN 1"/>
    <property type="match status" value="1"/>
</dbReference>
<dbReference type="CTD" id="20327299"/>
<accession>A0A074ZXP1</accession>
<dbReference type="OrthoDB" id="10250458at2759"/>
<organism evidence="1 2">
    <name type="scientific">Opisthorchis viverrini</name>
    <name type="common">Southeast Asian liver fluke</name>
    <dbReference type="NCBI Taxonomy" id="6198"/>
    <lineage>
        <taxon>Eukaryota</taxon>
        <taxon>Metazoa</taxon>
        <taxon>Spiralia</taxon>
        <taxon>Lophotrochozoa</taxon>
        <taxon>Platyhelminthes</taxon>
        <taxon>Trematoda</taxon>
        <taxon>Digenea</taxon>
        <taxon>Opisthorchiida</taxon>
        <taxon>Opisthorchiata</taxon>
        <taxon>Opisthorchiidae</taxon>
        <taxon>Opisthorchis</taxon>
    </lineage>
</organism>
<dbReference type="InterPro" id="IPR016024">
    <property type="entry name" value="ARM-type_fold"/>
</dbReference>
<evidence type="ECO:0000313" key="1">
    <source>
        <dbReference type="EMBL" id="KER30697.1"/>
    </source>
</evidence>
<gene>
    <name evidence="1" type="ORF">T265_13131</name>
</gene>
<sequence>MSRNLKGLLRFAMENSDGTSESNVDPEKAQWLREAIANTSVDLTQQLKADINELTQLIDAPSSNESEMEEILQDMISLTEDINLANDFFKLGGASLLRALFFQGPSSLKPGAYELLAAVTQNNPVTQEICANSNVLEELMSLLPKERDLQRLKKLMLAISCLTRGHPPSVTAFQQANGFERILDVLVDLLRDEAKTDTGINRVCEKGAFLIYSLLQEVLPSSMDVEKERQLASKLIQVAMMIPDAQEHILASLLLLFSDCPSLDSAIDTENRPKFASKRTDELLSRNEIVTFVDWLKLSDAKVTSSNDPAHAELRTYVGALLHLLSSRPL</sequence>
<dbReference type="GO" id="GO:0000774">
    <property type="term" value="F:adenyl-nucleotide exchange factor activity"/>
    <property type="evidence" value="ECO:0007669"/>
    <property type="project" value="TreeGrafter"/>
</dbReference>
<dbReference type="STRING" id="6198.A0A074ZXP1"/>
<reference evidence="1 2" key="1">
    <citation type="submission" date="2013-11" db="EMBL/GenBank/DDBJ databases">
        <title>Opisthorchis viverrini - life in the bile duct.</title>
        <authorList>
            <person name="Young N.D."/>
            <person name="Nagarajan N."/>
            <person name="Lin S.J."/>
            <person name="Korhonen P.K."/>
            <person name="Jex A.R."/>
            <person name="Hall R.S."/>
            <person name="Safavi-Hemami H."/>
            <person name="Kaewkong W."/>
            <person name="Bertrand D."/>
            <person name="Gao S."/>
            <person name="Seet Q."/>
            <person name="Wongkham S."/>
            <person name="Teh B.T."/>
            <person name="Wongkham C."/>
            <person name="Intapan P.M."/>
            <person name="Maleewong W."/>
            <person name="Yang X."/>
            <person name="Hu M."/>
            <person name="Wang Z."/>
            <person name="Hofmann A."/>
            <person name="Sternberg P.W."/>
            <person name="Tan P."/>
            <person name="Wang J."/>
            <person name="Gasser R.B."/>
        </authorList>
    </citation>
    <scope>NUCLEOTIDE SEQUENCE [LARGE SCALE GENOMIC DNA]</scope>
</reference>
<dbReference type="InterPro" id="IPR050693">
    <property type="entry name" value="Hsp70_NEF-Inhibitors"/>
</dbReference>
<keyword evidence="2" id="KW-1185">Reference proteome</keyword>
<dbReference type="Proteomes" id="UP000054324">
    <property type="component" value="Unassembled WGS sequence"/>
</dbReference>
<protein>
    <submittedName>
        <fullName evidence="1">Uncharacterized protein</fullName>
    </submittedName>
</protein>
<dbReference type="RefSeq" id="XP_009165587.1">
    <property type="nucleotide sequence ID" value="XM_009167323.1"/>
</dbReference>
<evidence type="ECO:0000313" key="2">
    <source>
        <dbReference type="Proteomes" id="UP000054324"/>
    </source>
</evidence>
<name>A0A074ZXP1_OPIVI</name>
<proteinExistence type="predicted"/>
<dbReference type="GeneID" id="20327299"/>
<dbReference type="KEGG" id="ovi:T265_13131"/>
<dbReference type="EMBL" id="KL596657">
    <property type="protein sequence ID" value="KER30697.1"/>
    <property type="molecule type" value="Genomic_DNA"/>
</dbReference>
<dbReference type="GO" id="GO:0005783">
    <property type="term" value="C:endoplasmic reticulum"/>
    <property type="evidence" value="ECO:0007669"/>
    <property type="project" value="TreeGrafter"/>
</dbReference>
<dbReference type="InterPro" id="IPR011989">
    <property type="entry name" value="ARM-like"/>
</dbReference>